<evidence type="ECO:0000259" key="6">
    <source>
        <dbReference type="Pfam" id="PF00291"/>
    </source>
</evidence>
<dbReference type="GO" id="GO:0006567">
    <property type="term" value="P:L-threonine catabolic process"/>
    <property type="evidence" value="ECO:0007669"/>
    <property type="project" value="TreeGrafter"/>
</dbReference>
<dbReference type="Proteomes" id="UP001155660">
    <property type="component" value="Chromosome A4"/>
</dbReference>
<dbReference type="RefSeq" id="XP_042600746.1">
    <property type="nucleotide sequence ID" value="XM_042744812.1"/>
</dbReference>
<dbReference type="KEGG" id="ccar:109069304"/>
<evidence type="ECO:0000256" key="5">
    <source>
        <dbReference type="ARBA" id="ARBA00042605"/>
    </source>
</evidence>
<dbReference type="Pfam" id="PF00291">
    <property type="entry name" value="PALP"/>
    <property type="match status" value="1"/>
</dbReference>
<gene>
    <name evidence="7" type="primary">LOC109069304</name>
</gene>
<dbReference type="GeneID" id="109069304"/>
<dbReference type="InterPro" id="IPR001926">
    <property type="entry name" value="TrpB-like_PALP"/>
</dbReference>
<dbReference type="InterPro" id="IPR050147">
    <property type="entry name" value="Ser/Thr_Dehydratase"/>
</dbReference>
<evidence type="ECO:0000256" key="2">
    <source>
        <dbReference type="ARBA" id="ARBA00022898"/>
    </source>
</evidence>
<evidence type="ECO:0000313" key="7">
    <source>
        <dbReference type="RefSeq" id="XP_042600746.1"/>
    </source>
</evidence>
<dbReference type="PANTHER" id="PTHR48078">
    <property type="entry name" value="THREONINE DEHYDRATASE, MITOCHONDRIAL-RELATED"/>
    <property type="match status" value="1"/>
</dbReference>
<dbReference type="GO" id="GO:0003941">
    <property type="term" value="F:L-serine ammonia-lyase activity"/>
    <property type="evidence" value="ECO:0007669"/>
    <property type="project" value="TreeGrafter"/>
</dbReference>
<dbReference type="GO" id="GO:0006565">
    <property type="term" value="P:L-serine catabolic process"/>
    <property type="evidence" value="ECO:0007669"/>
    <property type="project" value="TreeGrafter"/>
</dbReference>
<evidence type="ECO:0000256" key="3">
    <source>
        <dbReference type="ARBA" id="ARBA00023239"/>
    </source>
</evidence>
<feature type="domain" description="Tryptophan synthase beta chain-like PALP" evidence="6">
    <location>
        <begin position="1"/>
        <end position="93"/>
    </location>
</feature>
<protein>
    <recommendedName>
        <fullName evidence="4">L-serine deaminase</fullName>
    </recommendedName>
    <alternativeName>
        <fullName evidence="5">L-threonine dehydratase</fullName>
    </alternativeName>
</protein>
<keyword evidence="2" id="KW-0663">Pyridoxal phosphate</keyword>
<dbReference type="OrthoDB" id="4418812at2759"/>
<name>A0A9Q9XGL1_CYPCA</name>
<reference evidence="7" key="1">
    <citation type="submission" date="2025-08" db="UniProtKB">
        <authorList>
            <consortium name="RefSeq"/>
        </authorList>
    </citation>
    <scope>IDENTIFICATION</scope>
    <source>
        <tissue evidence="7">Muscle</tissue>
    </source>
</reference>
<dbReference type="GO" id="GO:0004794">
    <property type="term" value="F:threonine deaminase activity"/>
    <property type="evidence" value="ECO:0007669"/>
    <property type="project" value="TreeGrafter"/>
</dbReference>
<organism evidence="7">
    <name type="scientific">Cyprinus carpio</name>
    <name type="common">Common carp</name>
    <dbReference type="NCBI Taxonomy" id="7962"/>
    <lineage>
        <taxon>Eukaryota</taxon>
        <taxon>Metazoa</taxon>
        <taxon>Chordata</taxon>
        <taxon>Craniata</taxon>
        <taxon>Vertebrata</taxon>
        <taxon>Euteleostomi</taxon>
        <taxon>Actinopterygii</taxon>
        <taxon>Neopterygii</taxon>
        <taxon>Teleostei</taxon>
        <taxon>Ostariophysi</taxon>
        <taxon>Cypriniformes</taxon>
        <taxon>Cyprinidae</taxon>
        <taxon>Cyprininae</taxon>
        <taxon>Cyprinus</taxon>
    </lineage>
</organism>
<evidence type="ECO:0000256" key="1">
    <source>
        <dbReference type="ARBA" id="ARBA00001933"/>
    </source>
</evidence>
<proteinExistence type="predicted"/>
<dbReference type="GO" id="GO:0009097">
    <property type="term" value="P:isoleucine biosynthetic process"/>
    <property type="evidence" value="ECO:0007669"/>
    <property type="project" value="TreeGrafter"/>
</dbReference>
<evidence type="ECO:0000256" key="4">
    <source>
        <dbReference type="ARBA" id="ARBA00041766"/>
    </source>
</evidence>
<comment type="cofactor">
    <cofactor evidence="1">
        <name>pyridoxal 5'-phosphate</name>
        <dbReference type="ChEBI" id="CHEBI:597326"/>
    </cofactor>
</comment>
<keyword evidence="3" id="KW-0456">Lyase</keyword>
<dbReference type="PANTHER" id="PTHR48078:SF14">
    <property type="entry name" value="L-SERINE AMMONIA-LYASE"/>
    <property type="match status" value="1"/>
</dbReference>
<accession>A0A9Q9XGL1</accession>
<sequence length="106" mass="11376">MYKSFIEKKPVGMDAKSIASGLAPPFAGTLSYELCQKYVENIVLVSDEEIKSAFSQLYKAGLTEPSGTAAFSAVTDDKIPDINGKDLVVILSGGNIGKDELRNFPD</sequence>
<dbReference type="AlphaFoldDB" id="A0A9Q9XGL1"/>